<organism evidence="2 3">
    <name type="scientific">Tenuibacillus multivorans</name>
    <dbReference type="NCBI Taxonomy" id="237069"/>
    <lineage>
        <taxon>Bacteria</taxon>
        <taxon>Bacillati</taxon>
        <taxon>Bacillota</taxon>
        <taxon>Bacilli</taxon>
        <taxon>Bacillales</taxon>
        <taxon>Bacillaceae</taxon>
        <taxon>Tenuibacillus</taxon>
    </lineage>
</organism>
<name>A0A1G9YAK6_9BACI</name>
<dbReference type="Proteomes" id="UP000199334">
    <property type="component" value="Unassembled WGS sequence"/>
</dbReference>
<accession>A0A1G9YAK6</accession>
<gene>
    <name evidence="2" type="ORF">SAMN05216498_1293</name>
</gene>
<proteinExistence type="predicted"/>
<keyword evidence="3" id="KW-1185">Reference proteome</keyword>
<keyword evidence="2" id="KW-0946">Virion</keyword>
<dbReference type="EMBL" id="FNIG01000002">
    <property type="protein sequence ID" value="SDN05545.1"/>
    <property type="molecule type" value="Genomic_DNA"/>
</dbReference>
<protein>
    <submittedName>
        <fullName evidence="2">Putative coat protein</fullName>
    </submittedName>
</protein>
<evidence type="ECO:0000256" key="1">
    <source>
        <dbReference type="SAM" id="MobiDB-lite"/>
    </source>
</evidence>
<feature type="region of interest" description="Disordered" evidence="1">
    <location>
        <begin position="106"/>
        <end position="137"/>
    </location>
</feature>
<feature type="compositionally biased region" description="Low complexity" evidence="1">
    <location>
        <begin position="109"/>
        <end position="130"/>
    </location>
</feature>
<dbReference type="STRING" id="237069.SAMN05216498_1293"/>
<dbReference type="AlphaFoldDB" id="A0A1G9YAK6"/>
<sequence>MSLQLPDEVQKFKKFVQDRDGIVEEVRSGKYTWQQLFDIWRHDGDDDQFWDRYELKTASSNSSKNDYMKKLSNVFDTISKIDFEQLEKQVNNLSKTIDQVQKFLKETKGQNQVNQPSQNPFSQNQGQNPFSNHNQFF</sequence>
<evidence type="ECO:0000313" key="2">
    <source>
        <dbReference type="EMBL" id="SDN05545.1"/>
    </source>
</evidence>
<evidence type="ECO:0000313" key="3">
    <source>
        <dbReference type="Proteomes" id="UP000199334"/>
    </source>
</evidence>
<dbReference type="RefSeq" id="WP_176752948.1">
    <property type="nucleotide sequence ID" value="NZ_BJVZ01000001.1"/>
</dbReference>
<keyword evidence="2" id="KW-0167">Capsid protein</keyword>
<dbReference type="InterPro" id="IPR025953">
    <property type="entry name" value="YlbD_coat"/>
</dbReference>
<dbReference type="Pfam" id="PF14071">
    <property type="entry name" value="YlbD_coat"/>
    <property type="match status" value="1"/>
</dbReference>
<reference evidence="2 3" key="1">
    <citation type="submission" date="2016-10" db="EMBL/GenBank/DDBJ databases">
        <authorList>
            <person name="de Groot N.N."/>
        </authorList>
    </citation>
    <scope>NUCLEOTIDE SEQUENCE [LARGE SCALE GENOMIC DNA]</scope>
    <source>
        <strain evidence="2 3">CGMCC 1.3442</strain>
    </source>
</reference>